<keyword evidence="3" id="KW-1185">Reference proteome</keyword>
<proteinExistence type="predicted"/>
<dbReference type="EMBL" id="JAWZYT010001232">
    <property type="protein sequence ID" value="KAK4314285.1"/>
    <property type="molecule type" value="Genomic_DNA"/>
</dbReference>
<feature type="region of interest" description="Disordered" evidence="1">
    <location>
        <begin position="112"/>
        <end position="140"/>
    </location>
</feature>
<accession>A0AAE1UCN1</accession>
<dbReference type="AlphaFoldDB" id="A0AAE1UCN1"/>
<sequence length="140" mass="15278">MANVYKFSMAELTLSKVNFEVVRCQAGEENAKSFNVVLPGFSCHNQIVQIGIDPSQSCSHPVHGSLECSRGTMKPKGKNFYCHSPYGVTKVVTLITAYHLPTLPESSLLASPHTHTHPFSNHSPPLITPSTSFNPPSPFI</sequence>
<reference evidence="2" key="1">
    <citation type="submission" date="2023-11" db="EMBL/GenBank/DDBJ databases">
        <title>Genome assemblies of two species of porcelain crab, Petrolisthes cinctipes and Petrolisthes manimaculis (Anomura: Porcellanidae).</title>
        <authorList>
            <person name="Angst P."/>
        </authorList>
    </citation>
    <scope>NUCLEOTIDE SEQUENCE</scope>
    <source>
        <strain evidence="2">PB745_02</strain>
        <tissue evidence="2">Gill</tissue>
    </source>
</reference>
<gene>
    <name evidence="2" type="ORF">Pmani_014436</name>
</gene>
<evidence type="ECO:0000256" key="1">
    <source>
        <dbReference type="SAM" id="MobiDB-lite"/>
    </source>
</evidence>
<evidence type="ECO:0000313" key="2">
    <source>
        <dbReference type="EMBL" id="KAK4314285.1"/>
    </source>
</evidence>
<dbReference type="Proteomes" id="UP001292094">
    <property type="component" value="Unassembled WGS sequence"/>
</dbReference>
<organism evidence="2 3">
    <name type="scientific">Petrolisthes manimaculis</name>
    <dbReference type="NCBI Taxonomy" id="1843537"/>
    <lineage>
        <taxon>Eukaryota</taxon>
        <taxon>Metazoa</taxon>
        <taxon>Ecdysozoa</taxon>
        <taxon>Arthropoda</taxon>
        <taxon>Crustacea</taxon>
        <taxon>Multicrustacea</taxon>
        <taxon>Malacostraca</taxon>
        <taxon>Eumalacostraca</taxon>
        <taxon>Eucarida</taxon>
        <taxon>Decapoda</taxon>
        <taxon>Pleocyemata</taxon>
        <taxon>Anomura</taxon>
        <taxon>Galatheoidea</taxon>
        <taxon>Porcellanidae</taxon>
        <taxon>Petrolisthes</taxon>
    </lineage>
</organism>
<evidence type="ECO:0000313" key="3">
    <source>
        <dbReference type="Proteomes" id="UP001292094"/>
    </source>
</evidence>
<comment type="caution">
    <text evidence="2">The sequence shown here is derived from an EMBL/GenBank/DDBJ whole genome shotgun (WGS) entry which is preliminary data.</text>
</comment>
<protein>
    <submittedName>
        <fullName evidence="2">Uncharacterized protein</fullName>
    </submittedName>
</protein>
<name>A0AAE1UCN1_9EUCA</name>